<keyword evidence="3" id="KW-0812">Transmembrane</keyword>
<keyword evidence="3" id="KW-1133">Transmembrane helix</keyword>
<dbReference type="AlphaFoldDB" id="A0A2N0NUY3"/>
<accession>A0A2N0NUY3</accession>
<name>A0A2N0NUY3_9GLOM</name>
<reference evidence="4 5" key="1">
    <citation type="submission" date="2016-04" db="EMBL/GenBank/DDBJ databases">
        <title>Genome analyses suggest a sexual origin of heterokaryosis in a supposedly ancient asexual fungus.</title>
        <authorList>
            <person name="Ropars J."/>
            <person name="Sedzielewska K."/>
            <person name="Noel J."/>
            <person name="Charron P."/>
            <person name="Farinelli L."/>
            <person name="Marton T."/>
            <person name="Kruger M."/>
            <person name="Pelin A."/>
            <person name="Brachmann A."/>
            <person name="Corradi N."/>
        </authorList>
    </citation>
    <scope>NUCLEOTIDE SEQUENCE [LARGE SCALE GENOMIC DNA]</scope>
    <source>
        <strain evidence="4 5">A5</strain>
    </source>
</reference>
<feature type="region of interest" description="Disordered" evidence="2">
    <location>
        <begin position="1"/>
        <end position="26"/>
    </location>
</feature>
<dbReference type="EMBL" id="LLXJ01002655">
    <property type="protein sequence ID" value="PKB98389.1"/>
    <property type="molecule type" value="Genomic_DNA"/>
</dbReference>
<comment type="caution">
    <text evidence="4">The sequence shown here is derived from an EMBL/GenBank/DDBJ whole genome shotgun (WGS) entry which is preliminary data.</text>
</comment>
<dbReference type="VEuPathDB" id="FungiDB:FUN_009804"/>
<keyword evidence="3" id="KW-0472">Membrane</keyword>
<dbReference type="VEuPathDB" id="FungiDB:RhiirA1_505781"/>
<organism evidence="4 5">
    <name type="scientific">Rhizophagus irregularis</name>
    <dbReference type="NCBI Taxonomy" id="588596"/>
    <lineage>
        <taxon>Eukaryota</taxon>
        <taxon>Fungi</taxon>
        <taxon>Fungi incertae sedis</taxon>
        <taxon>Mucoromycota</taxon>
        <taxon>Glomeromycotina</taxon>
        <taxon>Glomeromycetes</taxon>
        <taxon>Glomerales</taxon>
        <taxon>Glomeraceae</taxon>
        <taxon>Rhizophagus</taxon>
    </lineage>
</organism>
<dbReference type="VEuPathDB" id="FungiDB:RhiirFUN_024811"/>
<evidence type="ECO:0000256" key="3">
    <source>
        <dbReference type="SAM" id="Phobius"/>
    </source>
</evidence>
<reference evidence="4 5" key="2">
    <citation type="submission" date="2017-09" db="EMBL/GenBank/DDBJ databases">
        <title>Extensive intraspecific genome diversity in a model arbuscular mycorrhizal fungus.</title>
        <authorList>
            <person name="Chen E.C."/>
            <person name="Morin E."/>
            <person name="Beaudet D."/>
            <person name="Noel J."/>
            <person name="Ndikumana S."/>
            <person name="Charron P."/>
            <person name="St-Onge C."/>
            <person name="Giorgi J."/>
            <person name="Grigoriev I.V."/>
            <person name="Roux C."/>
            <person name="Martin F.M."/>
            <person name="Corradi N."/>
        </authorList>
    </citation>
    <scope>NUCLEOTIDE SEQUENCE [LARGE SCALE GENOMIC DNA]</scope>
    <source>
        <strain evidence="4 5">A5</strain>
    </source>
</reference>
<evidence type="ECO:0000313" key="4">
    <source>
        <dbReference type="EMBL" id="PKB98389.1"/>
    </source>
</evidence>
<proteinExistence type="predicted"/>
<feature type="compositionally biased region" description="Basic and acidic residues" evidence="2">
    <location>
        <begin position="1"/>
        <end position="17"/>
    </location>
</feature>
<protein>
    <submittedName>
        <fullName evidence="4">Uncharacterized protein</fullName>
    </submittedName>
</protein>
<gene>
    <name evidence="4" type="ORF">RhiirA5_464858</name>
</gene>
<feature type="transmembrane region" description="Helical" evidence="3">
    <location>
        <begin position="390"/>
        <end position="408"/>
    </location>
</feature>
<sequence length="449" mass="51136">MSKVHTLNDIKDREGGSYKKPGHRLGSAYEQELEKKLRSVTEFNSEINDLSEKLVDKYNEREKEYQRSYSDIGNKIGQLNASSVKVRSQLISERKSHSESQRELEAKYTAEIQSLKSSIKTLKREATLTQKASSADKIKILSLEVKIRELEGKLEDIDLERTYHGLDVIGGMIENLAQINGPFGTNPSDPDPKEIDSLRLELEQVKEDRNSKKYEIECMEKGIEASNNIYKRELDIRSSERLKMMEENSRLQEIISKKDNEIADLSNTPPPPMNDSSQKIPGWVSDDLRPLVYNHGLENKVMELDKSFARENILEALQELLPRDEMVSRNQAVTLSNQSVHSLPAHSENFISRKGIAKHSGGAEVVPLSQEMPLASVTVPVVINSLMPPMVLYSILAFLLIAVIWFVVRKYWNSSKKSNTDYSPNRNYFYPLWAYPRSGCMIGGRKIED</sequence>
<evidence type="ECO:0000256" key="1">
    <source>
        <dbReference type="SAM" id="Coils"/>
    </source>
</evidence>
<keyword evidence="1" id="KW-0175">Coiled coil</keyword>
<feature type="coiled-coil region" evidence="1">
    <location>
        <begin position="105"/>
        <end position="160"/>
    </location>
</feature>
<dbReference type="Proteomes" id="UP000232722">
    <property type="component" value="Unassembled WGS sequence"/>
</dbReference>
<evidence type="ECO:0000313" key="5">
    <source>
        <dbReference type="Proteomes" id="UP000232722"/>
    </source>
</evidence>
<evidence type="ECO:0000256" key="2">
    <source>
        <dbReference type="SAM" id="MobiDB-lite"/>
    </source>
</evidence>